<dbReference type="RefSeq" id="WP_272173641.1">
    <property type="nucleotide sequence ID" value="NZ_JAQOSK010000001.1"/>
</dbReference>
<feature type="compositionally biased region" description="Basic and acidic residues" evidence="1">
    <location>
        <begin position="25"/>
        <end position="35"/>
    </location>
</feature>
<evidence type="ECO:0000256" key="1">
    <source>
        <dbReference type="SAM" id="MobiDB-lite"/>
    </source>
</evidence>
<dbReference type="Gene3D" id="3.30.450.40">
    <property type="match status" value="1"/>
</dbReference>
<evidence type="ECO:0000313" key="4">
    <source>
        <dbReference type="Proteomes" id="UP001221328"/>
    </source>
</evidence>
<reference evidence="3 4" key="1">
    <citation type="journal article" date="2015" name="Int. J. Syst. Evol. Microbiol.">
        <title>Streptomyces gilvifuscus sp. nov., an actinomycete that produces antibacterial compounds isolated from soil.</title>
        <authorList>
            <person name="Nguyen T.M."/>
            <person name="Kim J."/>
        </authorList>
    </citation>
    <scope>NUCLEOTIDE SEQUENCE [LARGE SCALE GENOMIC DNA]</scope>
    <source>
        <strain evidence="3 4">T113</strain>
    </source>
</reference>
<evidence type="ECO:0000313" key="3">
    <source>
        <dbReference type="EMBL" id="MDC2952886.1"/>
    </source>
</evidence>
<organism evidence="3 4">
    <name type="scientific">Streptomyces gilvifuscus</name>
    <dbReference type="NCBI Taxonomy" id="1550617"/>
    <lineage>
        <taxon>Bacteria</taxon>
        <taxon>Bacillati</taxon>
        <taxon>Actinomycetota</taxon>
        <taxon>Actinomycetes</taxon>
        <taxon>Kitasatosporales</taxon>
        <taxon>Streptomycetaceae</taxon>
        <taxon>Streptomyces</taxon>
    </lineage>
</organism>
<dbReference type="Proteomes" id="UP001221328">
    <property type="component" value="Unassembled WGS sequence"/>
</dbReference>
<dbReference type="EMBL" id="JAQOSK010000001">
    <property type="protein sequence ID" value="MDC2952886.1"/>
    <property type="molecule type" value="Genomic_DNA"/>
</dbReference>
<dbReference type="InterPro" id="IPR029016">
    <property type="entry name" value="GAF-like_dom_sf"/>
</dbReference>
<protein>
    <submittedName>
        <fullName evidence="3">GAF and ANTAR domain-containing protein</fullName>
    </submittedName>
</protein>
<dbReference type="Pfam" id="PF01590">
    <property type="entry name" value="GAF"/>
    <property type="match status" value="1"/>
</dbReference>
<feature type="region of interest" description="Disordered" evidence="1">
    <location>
        <begin position="1"/>
        <end position="35"/>
    </location>
</feature>
<keyword evidence="4" id="KW-1185">Reference proteome</keyword>
<dbReference type="SMART" id="SM01012">
    <property type="entry name" value="ANTAR"/>
    <property type="match status" value="1"/>
</dbReference>
<sequence length="297" mass="30507">MAIGGEASDPLASAERRAAAARARSAHETDRAERHERLAGDCADAFLRDLHLRIAAAHRSTSASHRTAARLEDAFAVRLGAWAGRPDLPWQLFMTGVAEACGSGGAALTLVGRTFDELALAASDEPSRAAQELEFLLGEGPARDATSTAGPVAASGAALAERWPGYGPAVGELGITEVAAVPLTLDGNCVGALAVYDPAPGTAGSTALAEIAEALTHSVILTPVGVLDLHEGIELRAKVHQAAGMVSVQLDRPVADALELIRAYAFGEGVPAHRVAERILAGELLLGWGTGHSSGNT</sequence>
<evidence type="ECO:0000259" key="2">
    <source>
        <dbReference type="SMART" id="SM01012"/>
    </source>
</evidence>
<dbReference type="InterPro" id="IPR003018">
    <property type="entry name" value="GAF"/>
</dbReference>
<accession>A0ABT5FK37</accession>
<dbReference type="InterPro" id="IPR005561">
    <property type="entry name" value="ANTAR"/>
</dbReference>
<name>A0ABT5FK37_9ACTN</name>
<feature type="domain" description="ANTAR" evidence="2">
    <location>
        <begin position="225"/>
        <end position="280"/>
    </location>
</feature>
<dbReference type="SUPFAM" id="SSF55781">
    <property type="entry name" value="GAF domain-like"/>
    <property type="match status" value="1"/>
</dbReference>
<gene>
    <name evidence="3" type="ORF">PO587_00285</name>
</gene>
<comment type="caution">
    <text evidence="3">The sequence shown here is derived from an EMBL/GenBank/DDBJ whole genome shotgun (WGS) entry which is preliminary data.</text>
</comment>
<proteinExistence type="predicted"/>